<evidence type="ECO:0000256" key="9">
    <source>
        <dbReference type="ARBA" id="ARBA00035130"/>
    </source>
</evidence>
<evidence type="ECO:0000256" key="8">
    <source>
        <dbReference type="ARBA" id="ARBA00032055"/>
    </source>
</evidence>
<dbReference type="OrthoDB" id="21463at2759"/>
<keyword evidence="7" id="KW-0687">Ribonucleoprotein</keyword>
<dbReference type="InterPro" id="IPR036870">
    <property type="entry name" value="Ribosomal_bS18_sf"/>
</dbReference>
<dbReference type="EMBL" id="SEYY01001018">
    <property type="protein sequence ID" value="KAB7506060.1"/>
    <property type="molecule type" value="Genomic_DNA"/>
</dbReference>
<keyword evidence="5 12" id="KW-0689">Ribosomal protein</keyword>
<comment type="similarity">
    <text evidence="2">Belongs to the bacterial ribosomal protein bS18 family. Mitochondrion-specific ribosomal protein mS40 subfamily.</text>
</comment>
<evidence type="ECO:0000256" key="5">
    <source>
        <dbReference type="ARBA" id="ARBA00022980"/>
    </source>
</evidence>
<accession>A0A5N5TJG5</accession>
<dbReference type="InterPro" id="IPR040054">
    <property type="entry name" value="MRPS18B"/>
</dbReference>
<keyword evidence="3" id="KW-0597">Phosphoprotein</keyword>
<evidence type="ECO:0000256" key="10">
    <source>
        <dbReference type="ARBA" id="ARBA00035515"/>
    </source>
</evidence>
<evidence type="ECO:0000256" key="4">
    <source>
        <dbReference type="ARBA" id="ARBA00022946"/>
    </source>
</evidence>
<evidence type="ECO:0000313" key="13">
    <source>
        <dbReference type="Proteomes" id="UP000326759"/>
    </source>
</evidence>
<dbReference type="Pfam" id="PF01084">
    <property type="entry name" value="Ribosomal_S18"/>
    <property type="match status" value="1"/>
</dbReference>
<protein>
    <recommendedName>
        <fullName evidence="9">Small ribosomal subunit protein mS40</fullName>
    </recommendedName>
    <alternativeName>
        <fullName evidence="8">28S ribosomal protein S18-2, mitochondrial</fullName>
    </alternativeName>
    <alternativeName>
        <fullName evidence="10">28S ribosomal protein S18b, mitochondrial</fullName>
    </alternativeName>
</protein>
<sequence length="206" mass="24432">MNRARRNILHTSFYRNYNLCPANLRLSLSNLSSHGSSLHTSSNLHQQENSDDEDKKPVREISKIVNKVSVETSMRYLESQAYKTTYGDDPVWVPYRRNFKGQFAPKKTRPTCIKEDVLITGNPCPICRDEYLVIDFRNVKLLKQFVCPYTDKILFWDITCLCQDKQRRMEVAIEKSRRHGLLPFYVPFREYDYKDYYDFSSKTMKN</sequence>
<dbReference type="InterPro" id="IPR001648">
    <property type="entry name" value="Ribosomal_bS18"/>
</dbReference>
<dbReference type="GO" id="GO:1990904">
    <property type="term" value="C:ribonucleoprotein complex"/>
    <property type="evidence" value="ECO:0007669"/>
    <property type="project" value="UniProtKB-KW"/>
</dbReference>
<gene>
    <name evidence="12" type="primary">MRPS18B</name>
    <name evidence="12" type="ORF">Anas_00175</name>
</gene>
<dbReference type="GO" id="GO:0005840">
    <property type="term" value="C:ribosome"/>
    <property type="evidence" value="ECO:0007669"/>
    <property type="project" value="UniProtKB-KW"/>
</dbReference>
<reference evidence="12 13" key="1">
    <citation type="journal article" date="2019" name="PLoS Biol.">
        <title>Sex chromosomes control vertical transmission of feminizing Wolbachia symbionts in an isopod.</title>
        <authorList>
            <person name="Becking T."/>
            <person name="Chebbi M.A."/>
            <person name="Giraud I."/>
            <person name="Moumen B."/>
            <person name="Laverre T."/>
            <person name="Caubet Y."/>
            <person name="Peccoud J."/>
            <person name="Gilbert C."/>
            <person name="Cordaux R."/>
        </authorList>
    </citation>
    <scope>NUCLEOTIDE SEQUENCE [LARGE SCALE GENOMIC DNA]</scope>
    <source>
        <strain evidence="12">ANa2</strain>
        <tissue evidence="12">Whole body excluding digestive tract and cuticle</tissue>
    </source>
</reference>
<comment type="subcellular location">
    <subcellularLocation>
        <location evidence="1">Mitochondrion</location>
    </subcellularLocation>
</comment>
<keyword evidence="6" id="KW-0496">Mitochondrion</keyword>
<dbReference type="PANTHER" id="PTHR13329">
    <property type="entry name" value="MITOCHONDRIAL RIBOSOMAL PROTEIN S18B"/>
    <property type="match status" value="1"/>
</dbReference>
<evidence type="ECO:0000256" key="2">
    <source>
        <dbReference type="ARBA" id="ARBA00006136"/>
    </source>
</evidence>
<organism evidence="12 13">
    <name type="scientific">Armadillidium nasatum</name>
    <dbReference type="NCBI Taxonomy" id="96803"/>
    <lineage>
        <taxon>Eukaryota</taxon>
        <taxon>Metazoa</taxon>
        <taxon>Ecdysozoa</taxon>
        <taxon>Arthropoda</taxon>
        <taxon>Crustacea</taxon>
        <taxon>Multicrustacea</taxon>
        <taxon>Malacostraca</taxon>
        <taxon>Eumalacostraca</taxon>
        <taxon>Peracarida</taxon>
        <taxon>Isopoda</taxon>
        <taxon>Oniscidea</taxon>
        <taxon>Crinocheta</taxon>
        <taxon>Armadillidiidae</taxon>
        <taxon>Armadillidium</taxon>
    </lineage>
</organism>
<evidence type="ECO:0000256" key="6">
    <source>
        <dbReference type="ARBA" id="ARBA00023128"/>
    </source>
</evidence>
<evidence type="ECO:0000256" key="1">
    <source>
        <dbReference type="ARBA" id="ARBA00004173"/>
    </source>
</evidence>
<evidence type="ECO:0000256" key="7">
    <source>
        <dbReference type="ARBA" id="ARBA00023274"/>
    </source>
</evidence>
<dbReference type="GO" id="GO:0032543">
    <property type="term" value="P:mitochondrial translation"/>
    <property type="evidence" value="ECO:0007669"/>
    <property type="project" value="InterPro"/>
</dbReference>
<dbReference type="SUPFAM" id="SSF46911">
    <property type="entry name" value="Ribosomal protein S18"/>
    <property type="match status" value="1"/>
</dbReference>
<comment type="caution">
    <text evidence="12">The sequence shown here is derived from an EMBL/GenBank/DDBJ whole genome shotgun (WGS) entry which is preliminary data.</text>
</comment>
<dbReference type="GO" id="GO:0003735">
    <property type="term" value="F:structural constituent of ribosome"/>
    <property type="evidence" value="ECO:0007669"/>
    <property type="project" value="InterPro"/>
</dbReference>
<proteinExistence type="inferred from homology"/>
<keyword evidence="4" id="KW-0809">Transit peptide</keyword>
<evidence type="ECO:0000313" key="12">
    <source>
        <dbReference type="EMBL" id="KAB7506060.1"/>
    </source>
</evidence>
<feature type="region of interest" description="Disordered" evidence="11">
    <location>
        <begin position="37"/>
        <end position="57"/>
    </location>
</feature>
<dbReference type="AlphaFoldDB" id="A0A5N5TJG5"/>
<dbReference type="PANTHER" id="PTHR13329:SF2">
    <property type="entry name" value="SMALL RIBOSOMAL SUBUNIT PROTEIN MS40"/>
    <property type="match status" value="1"/>
</dbReference>
<dbReference type="GO" id="GO:0005739">
    <property type="term" value="C:mitochondrion"/>
    <property type="evidence" value="ECO:0007669"/>
    <property type="project" value="UniProtKB-SubCell"/>
</dbReference>
<dbReference type="Gene3D" id="4.10.640.10">
    <property type="entry name" value="Ribosomal protein S18"/>
    <property type="match status" value="1"/>
</dbReference>
<dbReference type="Proteomes" id="UP000326759">
    <property type="component" value="Unassembled WGS sequence"/>
</dbReference>
<keyword evidence="13" id="KW-1185">Reference proteome</keyword>
<evidence type="ECO:0000256" key="11">
    <source>
        <dbReference type="SAM" id="MobiDB-lite"/>
    </source>
</evidence>
<evidence type="ECO:0000256" key="3">
    <source>
        <dbReference type="ARBA" id="ARBA00022553"/>
    </source>
</evidence>
<name>A0A5N5TJG5_9CRUS</name>